<gene>
    <name evidence="2" type="ORF">SAMN02745729_11266</name>
</gene>
<dbReference type="InterPro" id="IPR029052">
    <property type="entry name" value="Metallo-depent_PP-like"/>
</dbReference>
<protein>
    <submittedName>
        <fullName evidence="2">Alkaline phosphatase D</fullName>
    </submittedName>
</protein>
<sequence length="571" mass="65666">MKNSFVNKPERPWPNPYLEVAAIVGHTTPHSSRLWFRTHTPGHFVVLVFALSEIPSDAIDSVLAEPNPTLAQLDELRARSADHYALQSYSFESSTETDTTAVVDIENLKADSHYRYLLWNEDTDQPVLGHQRPLTLKTFAEVAGPISFGFFSCHMPYKKTLFGRTQVVNEQMWDYFHEMLSRHNEKDLRFVLAGGDQVYSDGVETLSIWNFLKKVMRREGDQLLPDIDEMITWYRDIYRGYWGFPALREVFSSFPTYMIWDDHEIADGWGSFRFAEGMPRDEIDEILPDQNDSNLSYQDRFELIQRMVQAAKHVYREYQHSHNPNMQQASPAFPADAYDYHIEFPKGALYVLDGRGQRDFDRSTLKILGKDQLERFKNWIEELDVETTPFIFVASAVPMVHLSHILVDQGEGFLPDLANITDDLRDGWEHKAHRVENRTLLKYLFKAAKKGHRVCILSGDVHVAAAFRLTDPDSGKVIYQLTSSAITYNQSRALGWALGKVVPDTGVTHDGYQFKRLARYTDSNFSLISVDPDKDMVDFQLYGEQVTHDPDNGDARQNSHSIAKIELCFTE</sequence>
<proteinExistence type="predicted"/>
<dbReference type="SUPFAM" id="SSF56300">
    <property type="entry name" value="Metallo-dependent phosphatases"/>
    <property type="match status" value="1"/>
</dbReference>
<evidence type="ECO:0000313" key="2">
    <source>
        <dbReference type="EMBL" id="SEA99634.1"/>
    </source>
</evidence>
<name>A0A1H4FQS2_9GAMM</name>
<evidence type="ECO:0000259" key="1">
    <source>
        <dbReference type="Pfam" id="PF09423"/>
    </source>
</evidence>
<organism evidence="2 3">
    <name type="scientific">Marinobacterium iners DSM 11526</name>
    <dbReference type="NCBI Taxonomy" id="1122198"/>
    <lineage>
        <taxon>Bacteria</taxon>
        <taxon>Pseudomonadati</taxon>
        <taxon>Pseudomonadota</taxon>
        <taxon>Gammaproteobacteria</taxon>
        <taxon>Oceanospirillales</taxon>
        <taxon>Oceanospirillaceae</taxon>
        <taxon>Marinobacterium</taxon>
    </lineage>
</organism>
<accession>A0A1H4FQS2</accession>
<feature type="domain" description="PhoD-like phosphatase metallophosphatase" evidence="1">
    <location>
        <begin position="179"/>
        <end position="490"/>
    </location>
</feature>
<dbReference type="Proteomes" id="UP000242469">
    <property type="component" value="Unassembled WGS sequence"/>
</dbReference>
<dbReference type="PANTHER" id="PTHR37031">
    <property type="entry name" value="METALLOPHOSPHATASE BINDING DOMAIN PROTEIN"/>
    <property type="match status" value="1"/>
</dbReference>
<dbReference type="InterPro" id="IPR038607">
    <property type="entry name" value="PhoD-like_sf"/>
</dbReference>
<dbReference type="STRING" id="1122198.SAMN02745729_11266"/>
<dbReference type="Pfam" id="PF09423">
    <property type="entry name" value="PhoD"/>
    <property type="match status" value="1"/>
</dbReference>
<dbReference type="PANTHER" id="PTHR37031:SF2">
    <property type="entry name" value="PHOD-LIKE PHOSPHATASE METALLOPHOSPHATASE DOMAIN-CONTAINING PROTEIN"/>
    <property type="match status" value="1"/>
</dbReference>
<dbReference type="OrthoDB" id="9795624at2"/>
<keyword evidence="3" id="KW-1185">Reference proteome</keyword>
<dbReference type="Gene3D" id="3.60.21.70">
    <property type="entry name" value="PhoD-like phosphatase"/>
    <property type="match status" value="1"/>
</dbReference>
<dbReference type="InterPro" id="IPR018946">
    <property type="entry name" value="PhoD-like_MPP"/>
</dbReference>
<reference evidence="3" key="1">
    <citation type="submission" date="2016-10" db="EMBL/GenBank/DDBJ databases">
        <authorList>
            <person name="Varghese N."/>
            <person name="Submissions S."/>
        </authorList>
    </citation>
    <scope>NUCLEOTIDE SEQUENCE [LARGE SCALE GENOMIC DNA]</scope>
    <source>
        <strain evidence="3">DSM 11526</strain>
    </source>
</reference>
<dbReference type="EMBL" id="FNRJ01000012">
    <property type="protein sequence ID" value="SEA99634.1"/>
    <property type="molecule type" value="Genomic_DNA"/>
</dbReference>
<dbReference type="CDD" id="cd07389">
    <property type="entry name" value="MPP_PhoD"/>
    <property type="match status" value="1"/>
</dbReference>
<dbReference type="AlphaFoldDB" id="A0A1H4FQS2"/>
<evidence type="ECO:0000313" key="3">
    <source>
        <dbReference type="Proteomes" id="UP000242469"/>
    </source>
</evidence>
<dbReference type="RefSeq" id="WP_091827207.1">
    <property type="nucleotide sequence ID" value="NZ_FNRJ01000012.1"/>
</dbReference>